<dbReference type="Gene3D" id="3.30.70.3490">
    <property type="match status" value="1"/>
</dbReference>
<dbReference type="InterPro" id="IPR000648">
    <property type="entry name" value="Oxysterol-bd"/>
</dbReference>
<sequence length="840" mass="96241">MTPKSQKKYLHEGWINKWTNFIGSWRPRYFMLEPGCLKYSVEKHGLVKDSFILSQCTMRLCSDDPVRLDIDVVGRGLVCLRTDTPSEKHRWFVAFKKAQKILFQAYQKKVLTPSGVYSIEGISSPYPQRESIPPGLKPPTVSHPKITDVTNELPGSDVIAGIDEQRTISIDIDDLGSNESASVDVSELFLRTKIGQEPQTALNCMLRNTSCLDEITKKILDELRELASGDLLKKVETLSLVAKEYCASMQFLYVEEVRSRKELEQSLFKVTRRNMKLENQEARRSTRLDPNRPTASLLDQMHVSNKYHEIVGTDSDSSESAYCGHIEEEFFECEDLVRSSLSSLDVHGSEKGAPSVPTRAKEAPTQAKEDVESEPALEEVAEDEADETQVPIETPKPQESVNKEPRVIKRRTRLPMHHNELSFSLWSILKDLIGKDLSRICMPIYLNEPTSTLQRSAEDYEYAELLNTAAQKSDPVDRMLYVTLFSISPYQSTVARTYKPFNPLLGETYELTHRGYKYIAEQVGHHPPITAFHCHNDYFESYGSTNALVRLTGKSVEVSIIGPFLVNLITSEEKEMYKLQRCYVVVHNIVFGKMWIEVVGTAVLRNVTNGEFSVVQYLRKGWFDKEMHKVRSLVFDRFGTPKYYLSGKWSEVVYVESVSPPARPQQKKVLLEDGSLDYDKSLYKSEEDAWDAFVNEIPWEKLDLVPGSRKEIWRPNQRPSDHELYYGFGYMTIELNELTEDYDPAKGAVIPPTDSRLRTDLRAYENGDMTLASAEKTRLEDRQREIAKKRIDGEKSYQPVWFHKNVDPDTCQTTFDFKGTYWQKKADGTIAEGIRDLFEK</sequence>
<dbReference type="InterPro" id="IPR011993">
    <property type="entry name" value="PH-like_dom_sf"/>
</dbReference>
<dbReference type="EMBL" id="JAVEPI010000001">
    <property type="protein sequence ID" value="KAK1444668.1"/>
    <property type="molecule type" value="Genomic_DNA"/>
</dbReference>
<comment type="similarity">
    <text evidence="1">Belongs to the OSBP family.</text>
</comment>
<dbReference type="GO" id="GO:0032934">
    <property type="term" value="F:sterol binding"/>
    <property type="evidence" value="ECO:0007669"/>
    <property type="project" value="TreeGrafter"/>
</dbReference>
<keyword evidence="3" id="KW-0597">Phosphoprotein</keyword>
<dbReference type="SUPFAM" id="SSF50729">
    <property type="entry name" value="PH domain-like"/>
    <property type="match status" value="1"/>
</dbReference>
<dbReference type="InterPro" id="IPR001849">
    <property type="entry name" value="PH_domain"/>
</dbReference>
<dbReference type="GO" id="GO:0120009">
    <property type="term" value="P:intermembrane lipid transfer"/>
    <property type="evidence" value="ECO:0007669"/>
    <property type="project" value="UniProtKB-ARBA"/>
</dbReference>
<feature type="compositionally biased region" description="Acidic residues" evidence="6">
    <location>
        <begin position="371"/>
        <end position="387"/>
    </location>
</feature>
<evidence type="ECO:0000256" key="5">
    <source>
        <dbReference type="ARBA" id="ARBA00023121"/>
    </source>
</evidence>
<keyword evidence="2" id="KW-0813">Transport</keyword>
<proteinExistence type="inferred from homology"/>
<reference evidence="8" key="1">
    <citation type="submission" date="2023-08" db="EMBL/GenBank/DDBJ databases">
        <title>Draft sequence of the Babesia gibsoni genome.</title>
        <authorList>
            <person name="Yamagishi J.Y."/>
            <person name="Xuan X.X."/>
        </authorList>
    </citation>
    <scope>NUCLEOTIDE SEQUENCE</scope>
    <source>
        <strain evidence="8">Azabu</strain>
    </source>
</reference>
<feature type="region of interest" description="Disordered" evidence="6">
    <location>
        <begin position="345"/>
        <end position="405"/>
    </location>
</feature>
<organism evidence="8 9">
    <name type="scientific">Babesia gibsoni</name>
    <dbReference type="NCBI Taxonomy" id="33632"/>
    <lineage>
        <taxon>Eukaryota</taxon>
        <taxon>Sar</taxon>
        <taxon>Alveolata</taxon>
        <taxon>Apicomplexa</taxon>
        <taxon>Aconoidasida</taxon>
        <taxon>Piroplasmida</taxon>
        <taxon>Babesiidae</taxon>
        <taxon>Babesia</taxon>
    </lineage>
</organism>
<accession>A0AAD8PFU3</accession>
<dbReference type="InterPro" id="IPR037239">
    <property type="entry name" value="OSBP_sf"/>
</dbReference>
<dbReference type="FunFam" id="2.40.160.120:FF:000001">
    <property type="entry name" value="Oxysterol-binding protein"/>
    <property type="match status" value="1"/>
</dbReference>
<dbReference type="PANTHER" id="PTHR10972:SF205">
    <property type="entry name" value="OXYSTEROL-BINDING PROTEIN 1"/>
    <property type="match status" value="1"/>
</dbReference>
<dbReference type="Pfam" id="PF00169">
    <property type="entry name" value="PH"/>
    <property type="match status" value="1"/>
</dbReference>
<feature type="compositionally biased region" description="Basic and acidic residues" evidence="6">
    <location>
        <begin position="359"/>
        <end position="370"/>
    </location>
</feature>
<dbReference type="SUPFAM" id="SSF144000">
    <property type="entry name" value="Oxysterol-binding protein-like"/>
    <property type="match status" value="1"/>
</dbReference>
<dbReference type="Proteomes" id="UP001230268">
    <property type="component" value="Unassembled WGS sequence"/>
</dbReference>
<dbReference type="GO" id="GO:0005829">
    <property type="term" value="C:cytosol"/>
    <property type="evidence" value="ECO:0007669"/>
    <property type="project" value="TreeGrafter"/>
</dbReference>
<name>A0AAD8PFU3_BABGI</name>
<evidence type="ECO:0000256" key="2">
    <source>
        <dbReference type="ARBA" id="ARBA00022448"/>
    </source>
</evidence>
<keyword evidence="5" id="KW-0446">Lipid-binding</keyword>
<evidence type="ECO:0000256" key="6">
    <source>
        <dbReference type="SAM" id="MobiDB-lite"/>
    </source>
</evidence>
<dbReference type="PANTHER" id="PTHR10972">
    <property type="entry name" value="OXYSTEROL-BINDING PROTEIN-RELATED"/>
    <property type="match status" value="1"/>
</dbReference>
<dbReference type="PROSITE" id="PS50003">
    <property type="entry name" value="PH_DOMAIN"/>
    <property type="match status" value="1"/>
</dbReference>
<dbReference type="GO" id="GO:0016020">
    <property type="term" value="C:membrane"/>
    <property type="evidence" value="ECO:0007669"/>
    <property type="project" value="TreeGrafter"/>
</dbReference>
<evidence type="ECO:0000313" key="9">
    <source>
        <dbReference type="Proteomes" id="UP001230268"/>
    </source>
</evidence>
<feature type="domain" description="PH" evidence="7">
    <location>
        <begin position="8"/>
        <end position="100"/>
    </location>
</feature>
<dbReference type="Pfam" id="PF01237">
    <property type="entry name" value="Oxysterol_BP"/>
    <property type="match status" value="1"/>
</dbReference>
<dbReference type="Gene3D" id="2.30.29.30">
    <property type="entry name" value="Pleckstrin-homology domain (PH domain)/Phosphotyrosine-binding domain (PTB)"/>
    <property type="match status" value="1"/>
</dbReference>
<evidence type="ECO:0000256" key="1">
    <source>
        <dbReference type="ARBA" id="ARBA00008842"/>
    </source>
</evidence>
<dbReference type="AlphaFoldDB" id="A0AAD8PFU3"/>
<protein>
    <submittedName>
        <fullName evidence="8">Oxysterol-binding protein</fullName>
    </submittedName>
</protein>
<evidence type="ECO:0000259" key="7">
    <source>
        <dbReference type="PROSITE" id="PS50003"/>
    </source>
</evidence>
<evidence type="ECO:0000313" key="8">
    <source>
        <dbReference type="EMBL" id="KAK1444668.1"/>
    </source>
</evidence>
<dbReference type="SMART" id="SM00233">
    <property type="entry name" value="PH"/>
    <property type="match status" value="1"/>
</dbReference>
<keyword evidence="4" id="KW-0445">Lipid transport</keyword>
<dbReference type="CDD" id="cd13293">
    <property type="entry name" value="PH_CpORP2-like"/>
    <property type="match status" value="1"/>
</dbReference>
<evidence type="ECO:0000256" key="3">
    <source>
        <dbReference type="ARBA" id="ARBA00022553"/>
    </source>
</evidence>
<evidence type="ECO:0000256" key="4">
    <source>
        <dbReference type="ARBA" id="ARBA00023055"/>
    </source>
</evidence>
<dbReference type="Gene3D" id="2.40.160.120">
    <property type="match status" value="1"/>
</dbReference>
<comment type="caution">
    <text evidence="8">The sequence shown here is derived from an EMBL/GenBank/DDBJ whole genome shotgun (WGS) entry which is preliminary data.</text>
</comment>
<gene>
    <name evidence="8" type="ORF">BgAZ_105740</name>
</gene>
<keyword evidence="9" id="KW-1185">Reference proteome</keyword>